<dbReference type="GO" id="GO:0043023">
    <property type="term" value="F:ribosomal large subunit binding"/>
    <property type="evidence" value="ECO:0007669"/>
    <property type="project" value="TreeGrafter"/>
</dbReference>
<keyword evidence="2" id="KW-0678">Repressor</keyword>
<evidence type="ECO:0000313" key="3">
    <source>
        <dbReference type="EMBL" id="TKJ41958.1"/>
    </source>
</evidence>
<sequence length="116" mass="13316">MKLSGAFVKKVARLLVEKKAEDVRILDVRRLSDVTDFFVFATASSSVHNRTLAEELRLKSKKDWGLHHIEGLGGGDWILLDFVEVIVHLFLPKTRSFYELEQLWGDAKDVNFTQKT</sequence>
<dbReference type="GO" id="GO:0090071">
    <property type="term" value="P:negative regulation of ribosome biogenesis"/>
    <property type="evidence" value="ECO:0007669"/>
    <property type="project" value="UniProtKB-UniRule"/>
</dbReference>
<evidence type="ECO:0000313" key="4">
    <source>
        <dbReference type="Proteomes" id="UP000317778"/>
    </source>
</evidence>
<gene>
    <name evidence="2 3" type="primary">rsfS</name>
    <name evidence="3" type="ORF">CEE36_07855</name>
</gene>
<keyword evidence="2" id="KW-0963">Cytoplasm</keyword>
<dbReference type="InterPro" id="IPR043519">
    <property type="entry name" value="NT_sf"/>
</dbReference>
<reference evidence="3 4" key="1">
    <citation type="submission" date="2017-06" db="EMBL/GenBank/DDBJ databases">
        <title>Novel microbial phyla capable of carbon fixation and sulfur reduction in deep-sea sediments.</title>
        <authorList>
            <person name="Huang J."/>
            <person name="Baker B."/>
            <person name="Wang Y."/>
        </authorList>
    </citation>
    <scope>NUCLEOTIDE SEQUENCE [LARGE SCALE GENOMIC DNA]</scope>
    <source>
        <strain evidence="3">B3_TA06</strain>
    </source>
</reference>
<dbReference type="PANTHER" id="PTHR21043:SF0">
    <property type="entry name" value="MITOCHONDRIAL ASSEMBLY OF RIBOSOMAL LARGE SUBUNIT PROTEIN 1"/>
    <property type="match status" value="1"/>
</dbReference>
<comment type="similarity">
    <text evidence="1 2">Belongs to the Iojap/RsfS family.</text>
</comment>
<dbReference type="Pfam" id="PF02410">
    <property type="entry name" value="RsfS"/>
    <property type="match status" value="1"/>
</dbReference>
<dbReference type="AlphaFoldDB" id="A0A532V481"/>
<name>A0A532V481_UNCT6</name>
<keyword evidence="2" id="KW-0810">Translation regulation</keyword>
<dbReference type="InterPro" id="IPR004394">
    <property type="entry name" value="Iojap/RsfS/C7orf30"/>
</dbReference>
<evidence type="ECO:0000256" key="2">
    <source>
        <dbReference type="HAMAP-Rule" id="MF_01477"/>
    </source>
</evidence>
<dbReference type="Proteomes" id="UP000317778">
    <property type="component" value="Unassembled WGS sequence"/>
</dbReference>
<comment type="function">
    <text evidence="2">Functions as a ribosomal silencing factor. Interacts with ribosomal protein uL14 (rplN), blocking formation of intersubunit bridge B8. Prevents association of the 30S and 50S ribosomal subunits and the formation of functional ribosomes, thus repressing translation.</text>
</comment>
<dbReference type="Gene3D" id="3.30.460.10">
    <property type="entry name" value="Beta Polymerase, domain 2"/>
    <property type="match status" value="1"/>
</dbReference>
<dbReference type="PANTHER" id="PTHR21043">
    <property type="entry name" value="IOJAP SUPERFAMILY ORTHOLOG"/>
    <property type="match status" value="1"/>
</dbReference>
<evidence type="ECO:0000256" key="1">
    <source>
        <dbReference type="ARBA" id="ARBA00010574"/>
    </source>
</evidence>
<dbReference type="SUPFAM" id="SSF81301">
    <property type="entry name" value="Nucleotidyltransferase"/>
    <property type="match status" value="1"/>
</dbReference>
<comment type="caution">
    <text evidence="3">The sequence shown here is derived from an EMBL/GenBank/DDBJ whole genome shotgun (WGS) entry which is preliminary data.</text>
</comment>
<dbReference type="GO" id="GO:0005737">
    <property type="term" value="C:cytoplasm"/>
    <property type="evidence" value="ECO:0007669"/>
    <property type="project" value="UniProtKB-SubCell"/>
</dbReference>
<dbReference type="GO" id="GO:0017148">
    <property type="term" value="P:negative regulation of translation"/>
    <property type="evidence" value="ECO:0007669"/>
    <property type="project" value="UniProtKB-UniRule"/>
</dbReference>
<comment type="subcellular location">
    <subcellularLocation>
        <location evidence="2">Cytoplasm</location>
    </subcellularLocation>
</comment>
<protein>
    <recommendedName>
        <fullName evidence="2">Ribosomal silencing factor RsfS</fullName>
    </recommendedName>
</protein>
<dbReference type="GO" id="GO:0042256">
    <property type="term" value="P:cytosolic ribosome assembly"/>
    <property type="evidence" value="ECO:0007669"/>
    <property type="project" value="UniProtKB-UniRule"/>
</dbReference>
<accession>A0A532V481</accession>
<dbReference type="NCBIfam" id="TIGR00090">
    <property type="entry name" value="rsfS_iojap_ybeB"/>
    <property type="match status" value="1"/>
</dbReference>
<dbReference type="EMBL" id="NJBO01000012">
    <property type="protein sequence ID" value="TKJ41958.1"/>
    <property type="molecule type" value="Genomic_DNA"/>
</dbReference>
<comment type="subunit">
    <text evidence="2">Interacts with ribosomal protein uL14 (rplN).</text>
</comment>
<dbReference type="HAMAP" id="MF_01477">
    <property type="entry name" value="Iojap_RsfS"/>
    <property type="match status" value="1"/>
</dbReference>
<proteinExistence type="inferred from homology"/>
<organism evidence="3 4">
    <name type="scientific">candidate division TA06 bacterium B3_TA06</name>
    <dbReference type="NCBI Taxonomy" id="2012487"/>
    <lineage>
        <taxon>Bacteria</taxon>
        <taxon>Bacteria division TA06</taxon>
    </lineage>
</organism>